<feature type="transmembrane region" description="Helical" evidence="1">
    <location>
        <begin position="225"/>
        <end position="246"/>
    </location>
</feature>
<reference evidence="3" key="1">
    <citation type="submission" date="2013-08" db="EMBL/GenBank/DDBJ databases">
        <title>Intrasporangium oryzae NRRL B-24470.</title>
        <authorList>
            <person name="Liu H."/>
            <person name="Wang G."/>
        </authorList>
    </citation>
    <scope>NUCLEOTIDE SEQUENCE [LARGE SCALE GENOMIC DNA]</scope>
    <source>
        <strain evidence="3">Q5-1</strain>
    </source>
</reference>
<keyword evidence="1" id="KW-1133">Transmembrane helix</keyword>
<dbReference type="Proteomes" id="UP000019494">
    <property type="component" value="Unassembled WGS sequence"/>
</dbReference>
<keyword evidence="1" id="KW-0812">Transmembrane</keyword>
<proteinExistence type="predicted"/>
<keyword evidence="1" id="KW-0472">Membrane</keyword>
<accession>W9GEY4</accession>
<feature type="transmembrane region" description="Helical" evidence="1">
    <location>
        <begin position="183"/>
        <end position="205"/>
    </location>
</feature>
<evidence type="ECO:0000313" key="3">
    <source>
        <dbReference type="Proteomes" id="UP000019494"/>
    </source>
</evidence>
<evidence type="ECO:0000313" key="2">
    <source>
        <dbReference type="EMBL" id="EWT03782.1"/>
    </source>
</evidence>
<dbReference type="AlphaFoldDB" id="W9GEY4"/>
<protein>
    <submittedName>
        <fullName evidence="2">ABC transporter</fullName>
    </submittedName>
</protein>
<comment type="caution">
    <text evidence="2">The sequence shown here is derived from an EMBL/GenBank/DDBJ whole genome shotgun (WGS) entry which is preliminary data.</text>
</comment>
<dbReference type="EMBL" id="AWQS01000467">
    <property type="protein sequence ID" value="EWT03782.1"/>
    <property type="molecule type" value="Genomic_DNA"/>
</dbReference>
<organism evidence="2 3">
    <name type="scientific">Intrasporangium chromatireducens Q5-1</name>
    <dbReference type="NCBI Taxonomy" id="584657"/>
    <lineage>
        <taxon>Bacteria</taxon>
        <taxon>Bacillati</taxon>
        <taxon>Actinomycetota</taxon>
        <taxon>Actinomycetes</taxon>
        <taxon>Micrococcales</taxon>
        <taxon>Intrasporangiaceae</taxon>
        <taxon>Intrasporangium</taxon>
    </lineage>
</organism>
<evidence type="ECO:0000256" key="1">
    <source>
        <dbReference type="SAM" id="Phobius"/>
    </source>
</evidence>
<sequence>ARQRLEADVRTSAARLRDDLADDEVQVDRLPRAELDAALARAAGVPIVLDAVARDYRREAFSHTSWIFARWTRGFAADPLRRLRLDRAGRRPPIPVDIEGGDVRAVLGRSSIPAPSVSTVSAVDVATRSFVRSAAEGLPFRWEQAVQEAANGGEGALTDALDQAIIATPLRAHRPAWWHVVNAVQWFLGVVALGGLLWLAVLYVLGFLQLPRPDTPAVGILPVPAVMLVLGLLLGILLGMLSRWWAKVGSRHRRTVIGKRLSEAVAAVTDERVIRPVTEVVERHRTTRRNLDEARA</sequence>
<feature type="non-terminal residue" evidence="2">
    <location>
        <position position="1"/>
    </location>
</feature>
<keyword evidence="3" id="KW-1185">Reference proteome</keyword>
<name>W9GEY4_9MICO</name>
<gene>
    <name evidence="2" type="ORF">N864_12290</name>
</gene>